<sequence length="174" mass="20118">MKVKSNKIKYEEATLNFRVPTSLKLDIAKISADKNITMSQYLRDLLVSIHDGSYGKMIMESNAKKAFLFSIDFLQLMIWVLGKKGESKVVESKEELEKYLSTLKRADIYLPSDINHELNKIILDLIRVLSARSYDYKGFDFSKDYGENSSLNYELIISFFTSNNFGEFIQPNQK</sequence>
<proteinExistence type="predicted"/>
<evidence type="ECO:0000313" key="1">
    <source>
        <dbReference type="EMBL" id="TCK67235.1"/>
    </source>
</evidence>
<organism evidence="1 2">
    <name type="scientific">Winogradskyella wandonensis</name>
    <dbReference type="NCBI Taxonomy" id="1442586"/>
    <lineage>
        <taxon>Bacteria</taxon>
        <taxon>Pseudomonadati</taxon>
        <taxon>Bacteroidota</taxon>
        <taxon>Flavobacteriia</taxon>
        <taxon>Flavobacteriales</taxon>
        <taxon>Flavobacteriaceae</taxon>
        <taxon>Winogradskyella</taxon>
    </lineage>
</organism>
<evidence type="ECO:0000313" key="2">
    <source>
        <dbReference type="Proteomes" id="UP000295714"/>
    </source>
</evidence>
<gene>
    <name evidence="1" type="ORF">DFQ05_1008</name>
</gene>
<dbReference type="AlphaFoldDB" id="A0A4R1KQ95"/>
<dbReference type="Proteomes" id="UP000295714">
    <property type="component" value="Unassembled WGS sequence"/>
</dbReference>
<accession>A0A4R1KQ95</accession>
<comment type="caution">
    <text evidence="1">The sequence shown here is derived from an EMBL/GenBank/DDBJ whole genome shotgun (WGS) entry which is preliminary data.</text>
</comment>
<reference evidence="1 2" key="1">
    <citation type="journal article" date="2015" name="Stand. Genomic Sci.">
        <title>Genomic Encyclopedia of Bacterial and Archaeal Type Strains, Phase III: the genomes of soil and plant-associated and newly described type strains.</title>
        <authorList>
            <person name="Whitman W.B."/>
            <person name="Woyke T."/>
            <person name="Klenk H.P."/>
            <person name="Zhou Y."/>
            <person name="Lilburn T.G."/>
            <person name="Beck B.J."/>
            <person name="De Vos P."/>
            <person name="Vandamme P."/>
            <person name="Eisen J.A."/>
            <person name="Garrity G."/>
            <person name="Hugenholtz P."/>
            <person name="Kyrpides N.C."/>
        </authorList>
    </citation>
    <scope>NUCLEOTIDE SEQUENCE [LARGE SCALE GENOMIC DNA]</scope>
    <source>
        <strain evidence="1 2">CECT 8445</strain>
    </source>
</reference>
<dbReference type="EMBL" id="SMGI01000002">
    <property type="protein sequence ID" value="TCK67235.1"/>
    <property type="molecule type" value="Genomic_DNA"/>
</dbReference>
<keyword evidence="2" id="KW-1185">Reference proteome</keyword>
<protein>
    <submittedName>
        <fullName evidence="1">Uncharacterized protein</fullName>
    </submittedName>
</protein>
<name>A0A4R1KQ95_9FLAO</name>
<dbReference type="RefSeq" id="WP_206750664.1">
    <property type="nucleotide sequence ID" value="NZ_SMGI01000002.1"/>
</dbReference>